<evidence type="ECO:0000256" key="3">
    <source>
        <dbReference type="ARBA" id="ARBA00022801"/>
    </source>
</evidence>
<comment type="similarity">
    <text evidence="1">Belongs to the SIS family. AgaS subfamily.</text>
</comment>
<comment type="catalytic activity">
    <reaction evidence="4">
        <text>D-galactosamine 6-phosphate + H2O = D-tagatopyranose 1-phosphate + NH4(+)</text>
        <dbReference type="Rhea" id="RHEA:47680"/>
        <dbReference type="ChEBI" id="CHEBI:15377"/>
        <dbReference type="ChEBI" id="CHEBI:28938"/>
        <dbReference type="ChEBI" id="CHEBI:71674"/>
        <dbReference type="ChEBI" id="CHEBI:138150"/>
    </reaction>
</comment>
<proteinExistence type="inferred from homology"/>
<organism evidence="6 7">
    <name type="scientific">Photobacterium toruni</name>
    <dbReference type="NCBI Taxonomy" id="1935446"/>
    <lineage>
        <taxon>Bacteria</taxon>
        <taxon>Pseudomonadati</taxon>
        <taxon>Pseudomonadota</taxon>
        <taxon>Gammaproteobacteria</taxon>
        <taxon>Vibrionales</taxon>
        <taxon>Vibrionaceae</taxon>
        <taxon>Photobacterium</taxon>
    </lineage>
</organism>
<accession>A0A1T4SVL6</accession>
<dbReference type="Pfam" id="PF01380">
    <property type="entry name" value="SIS"/>
    <property type="match status" value="2"/>
</dbReference>
<feature type="domain" description="SIS" evidence="5">
    <location>
        <begin position="219"/>
        <end position="367"/>
    </location>
</feature>
<dbReference type="RefSeq" id="WP_080174635.1">
    <property type="nucleotide sequence ID" value="NZ_AP024855.1"/>
</dbReference>
<evidence type="ECO:0000259" key="5">
    <source>
        <dbReference type="PROSITE" id="PS51464"/>
    </source>
</evidence>
<dbReference type="InterPro" id="IPR035466">
    <property type="entry name" value="GlmS/AgaS_SIS"/>
</dbReference>
<protein>
    <submittedName>
        <fullName evidence="6">Putative tagatose-6-phosphate ketose/aldose isomerase</fullName>
        <ecNumber evidence="6">5.3.1.-</ecNumber>
    </submittedName>
</protein>
<name>A0A1T4SVL6_9GAMM</name>
<dbReference type="AlphaFoldDB" id="A0A1T4SVL6"/>
<dbReference type="EMBL" id="FUWP01000007">
    <property type="protein sequence ID" value="SKA32315.1"/>
    <property type="molecule type" value="Genomic_DNA"/>
</dbReference>
<dbReference type="InterPro" id="IPR001347">
    <property type="entry name" value="SIS_dom"/>
</dbReference>
<dbReference type="Gene3D" id="3.40.50.10490">
    <property type="entry name" value="Glucose-6-phosphate isomerase like protein, domain 1"/>
    <property type="match status" value="2"/>
</dbReference>
<dbReference type="GO" id="GO:0016853">
    <property type="term" value="F:isomerase activity"/>
    <property type="evidence" value="ECO:0007669"/>
    <property type="project" value="UniProtKB-KW"/>
</dbReference>
<dbReference type="GO" id="GO:0009401">
    <property type="term" value="P:phosphoenolpyruvate-dependent sugar phosphotransferase system"/>
    <property type="evidence" value="ECO:0007669"/>
    <property type="project" value="TreeGrafter"/>
</dbReference>
<evidence type="ECO:0000313" key="7">
    <source>
        <dbReference type="Proteomes" id="UP000191116"/>
    </source>
</evidence>
<dbReference type="Proteomes" id="UP000191116">
    <property type="component" value="Unassembled WGS sequence"/>
</dbReference>
<keyword evidence="6" id="KW-0413">Isomerase</keyword>
<dbReference type="NCBIfam" id="TIGR02815">
    <property type="entry name" value="agaS_fam"/>
    <property type="match status" value="1"/>
</dbReference>
<evidence type="ECO:0000256" key="4">
    <source>
        <dbReference type="ARBA" id="ARBA00029292"/>
    </source>
</evidence>
<reference evidence="6 7" key="1">
    <citation type="submission" date="2017-02" db="EMBL/GenBank/DDBJ databases">
        <authorList>
            <person name="Peterson S.W."/>
        </authorList>
    </citation>
    <scope>NUCLEOTIDE SEQUENCE [LARGE SCALE GENOMIC DNA]</scope>
    <source>
        <strain evidence="6 7">CECT 9189</strain>
    </source>
</reference>
<dbReference type="InterPro" id="IPR046348">
    <property type="entry name" value="SIS_dom_sf"/>
</dbReference>
<dbReference type="EC" id="5.3.1.-" evidence="6"/>
<evidence type="ECO:0000256" key="1">
    <source>
        <dbReference type="ARBA" id="ARBA00007748"/>
    </source>
</evidence>
<dbReference type="GO" id="GO:1901135">
    <property type="term" value="P:carbohydrate derivative metabolic process"/>
    <property type="evidence" value="ECO:0007669"/>
    <property type="project" value="InterPro"/>
</dbReference>
<evidence type="ECO:0000256" key="2">
    <source>
        <dbReference type="ARBA" id="ARBA00022737"/>
    </source>
</evidence>
<gene>
    <name evidence="6" type="primary">agaS</name>
    <name evidence="6" type="ORF">CZ814_01804</name>
</gene>
<dbReference type="CDD" id="cd05010">
    <property type="entry name" value="SIS_AgaS_like"/>
    <property type="match status" value="1"/>
</dbReference>
<dbReference type="PANTHER" id="PTHR32502">
    <property type="entry name" value="N-ACETYLGALACTOSAMINE PERMEASE II COMPONENT-RELATED"/>
    <property type="match status" value="1"/>
</dbReference>
<keyword evidence="3" id="KW-0378">Hydrolase</keyword>
<dbReference type="InterPro" id="IPR035464">
    <property type="entry name" value="SIS_AgaS"/>
</dbReference>
<dbReference type="GO" id="GO:0016787">
    <property type="term" value="F:hydrolase activity"/>
    <property type="evidence" value="ECO:0007669"/>
    <property type="project" value="UniProtKB-KW"/>
</dbReference>
<sequence length="390" mass="42946">MEQYLGYSAAELQRFSGYWTAKEINQQPDCWAQTAAITRECEAQIKCFMDKVYGYSNLRIVLTGAGTSAFAGRSLALGLSQRLQRRVEAISTTDIVSNPSQCFAENIPTLLVSFARSGNSPESVAAVELANQTLTECFHLVLTCNADGKLYKCCENDKQSFALLMPAETNDQSFAMTSSFSSMMVAAFSVLMYGNDYTKDIESICKCSVGLIKDLNTKIKDTANQELERVIYLGSGGLQGLAQESALKLLELTSGKVVATFDSPLGFRHGPKSIVNQNTMIVVFISNDPYTRKYDLDLLTELCRDNIAARVVAITAQVDEIEASADVIHVPGMETATDVELLFPYMLYAQMYAFHRALALGNTPDNPCPTGEVNRVVQGVTIHYLYDYLK</sequence>
<dbReference type="SUPFAM" id="SSF53697">
    <property type="entry name" value="SIS domain"/>
    <property type="match status" value="1"/>
</dbReference>
<dbReference type="InterPro" id="IPR014180">
    <property type="entry name" value="Sugar_isomerase_AgaS"/>
</dbReference>
<dbReference type="GO" id="GO:0097367">
    <property type="term" value="F:carbohydrate derivative binding"/>
    <property type="evidence" value="ECO:0007669"/>
    <property type="project" value="InterPro"/>
</dbReference>
<feature type="domain" description="SIS" evidence="5">
    <location>
        <begin position="49"/>
        <end position="200"/>
    </location>
</feature>
<dbReference type="GO" id="GO:0005886">
    <property type="term" value="C:plasma membrane"/>
    <property type="evidence" value="ECO:0007669"/>
    <property type="project" value="TreeGrafter"/>
</dbReference>
<dbReference type="PANTHER" id="PTHR32502:SF3">
    <property type="entry name" value="D-GALACTOSAMINE-6-PHOSPHATE DEAMINASE AGAS-RELATED"/>
    <property type="match status" value="1"/>
</dbReference>
<dbReference type="PROSITE" id="PS51464">
    <property type="entry name" value="SIS"/>
    <property type="match status" value="2"/>
</dbReference>
<dbReference type="CDD" id="cd05008">
    <property type="entry name" value="SIS_GlmS_GlmD_1"/>
    <property type="match status" value="1"/>
</dbReference>
<dbReference type="InterPro" id="IPR050303">
    <property type="entry name" value="GatZ_KbaZ_carbometab"/>
</dbReference>
<evidence type="ECO:0000313" key="6">
    <source>
        <dbReference type="EMBL" id="SKA32315.1"/>
    </source>
</evidence>
<dbReference type="OrthoDB" id="9779207at2"/>
<keyword evidence="2" id="KW-0677">Repeat</keyword>